<dbReference type="InterPro" id="IPR023393">
    <property type="entry name" value="START-like_dom_sf"/>
</dbReference>
<dbReference type="Gene3D" id="3.30.530.20">
    <property type="match status" value="1"/>
</dbReference>
<name>A0A521EP87_SACCC</name>
<proteinExistence type="inferred from homology"/>
<dbReference type="AlphaFoldDB" id="A0A521EP87"/>
<feature type="domain" description="Activator of Hsp90 ATPase homologue 1/2-like C-terminal" evidence="2">
    <location>
        <begin position="14"/>
        <end position="127"/>
    </location>
</feature>
<dbReference type="Pfam" id="PF08327">
    <property type="entry name" value="AHSA1"/>
    <property type="match status" value="1"/>
</dbReference>
<evidence type="ECO:0000313" key="4">
    <source>
        <dbReference type="Proteomes" id="UP000319040"/>
    </source>
</evidence>
<dbReference type="InterPro" id="IPR013538">
    <property type="entry name" value="ASHA1/2-like_C"/>
</dbReference>
<protein>
    <submittedName>
        <fullName evidence="3">Activator of Hsp90 ATPase homolog 1-like protein</fullName>
    </submittedName>
</protein>
<comment type="similarity">
    <text evidence="1">Belongs to the AHA1 family.</text>
</comment>
<dbReference type="SUPFAM" id="SSF55961">
    <property type="entry name" value="Bet v1-like"/>
    <property type="match status" value="1"/>
</dbReference>
<dbReference type="OrthoDB" id="1445093at2"/>
<evidence type="ECO:0000256" key="1">
    <source>
        <dbReference type="ARBA" id="ARBA00006817"/>
    </source>
</evidence>
<accession>A0A521EP87</accession>
<keyword evidence="4" id="KW-1185">Reference proteome</keyword>
<evidence type="ECO:0000313" key="3">
    <source>
        <dbReference type="EMBL" id="SMO85723.1"/>
    </source>
</evidence>
<organism evidence="3 4">
    <name type="scientific">Saccharicrinis carchari</name>
    <dbReference type="NCBI Taxonomy" id="1168039"/>
    <lineage>
        <taxon>Bacteria</taxon>
        <taxon>Pseudomonadati</taxon>
        <taxon>Bacteroidota</taxon>
        <taxon>Bacteroidia</taxon>
        <taxon>Marinilabiliales</taxon>
        <taxon>Marinilabiliaceae</taxon>
        <taxon>Saccharicrinis</taxon>
    </lineage>
</organism>
<sequence length="129" mass="14968">MSVKDFKTRMKIKAEAQDIYAALTNPFTIELWSGYKAEMSTAPGSEFSLWDGDIAGKNLEFEENKKVVQQWYFGEQEEASIVTIKIFEETNRCQVELLHTNIPEADYNEISEGWTNYYLGAIKEFFEQN</sequence>
<evidence type="ECO:0000259" key="2">
    <source>
        <dbReference type="Pfam" id="PF08327"/>
    </source>
</evidence>
<dbReference type="RefSeq" id="WP_142534356.1">
    <property type="nucleotide sequence ID" value="NZ_FXTB01000010.1"/>
</dbReference>
<reference evidence="3 4" key="1">
    <citation type="submission" date="2017-05" db="EMBL/GenBank/DDBJ databases">
        <authorList>
            <person name="Varghese N."/>
            <person name="Submissions S."/>
        </authorList>
    </citation>
    <scope>NUCLEOTIDE SEQUENCE [LARGE SCALE GENOMIC DNA]</scope>
    <source>
        <strain evidence="3 4">DSM 27040</strain>
    </source>
</reference>
<dbReference type="Proteomes" id="UP000319040">
    <property type="component" value="Unassembled WGS sequence"/>
</dbReference>
<gene>
    <name evidence="3" type="ORF">SAMN06265379_11031</name>
</gene>
<dbReference type="EMBL" id="FXTB01000010">
    <property type="protein sequence ID" value="SMO85723.1"/>
    <property type="molecule type" value="Genomic_DNA"/>
</dbReference>